<keyword evidence="12" id="KW-1185">Reference proteome</keyword>
<keyword evidence="4" id="KW-0479">Metal-binding</keyword>
<evidence type="ECO:0000256" key="3">
    <source>
        <dbReference type="ARBA" id="ARBA00022490"/>
    </source>
</evidence>
<dbReference type="Pfam" id="PF13765">
    <property type="entry name" value="PRY"/>
    <property type="match status" value="1"/>
</dbReference>
<comment type="similarity">
    <text evidence="2">Belongs to the TRIM/RBCC family.</text>
</comment>
<protein>
    <submittedName>
        <fullName evidence="11">Uncharacterized protein</fullName>
    </submittedName>
</protein>
<name>A0A452GM80_9SAUR</name>
<keyword evidence="3" id="KW-0963">Cytoplasm</keyword>
<dbReference type="Pfam" id="PF00097">
    <property type="entry name" value="zf-C3HC4"/>
    <property type="match status" value="1"/>
</dbReference>
<reference evidence="12" key="1">
    <citation type="journal article" date="2017" name="PLoS ONE">
        <title>The Agassiz's desert tortoise genome provides a resource for the conservation of a threatened species.</title>
        <authorList>
            <person name="Tollis M."/>
            <person name="DeNardo D.F."/>
            <person name="Cornelius J.A."/>
            <person name="Dolby G.A."/>
            <person name="Edwards T."/>
            <person name="Henen B.T."/>
            <person name="Karl A.E."/>
            <person name="Murphy R.W."/>
            <person name="Kusumi K."/>
        </authorList>
    </citation>
    <scope>NUCLEOTIDE SEQUENCE [LARGE SCALE GENOMIC DNA]</scope>
</reference>
<dbReference type="FunFam" id="2.60.120.920:FF:000004">
    <property type="entry name" value="Butyrophilin subfamily 1 member A1"/>
    <property type="match status" value="1"/>
</dbReference>
<sequence length="518" mass="59188">MSSFSSTNVSSSSSTSVSDNESKINLLLSTSSSELPSRPQAEDFTKELTCPLCLEWFKEAVILPCGHNFCKPCIEEIWGRAEVCLCPECQAQSPDRQYIGNIVLEKLVEKIKGFHVGKCQQKCSKHGEPLKLFRKMDGKLACFLCRDAQKPEDQSSQFLLLPDAVQLYAEKLISTRTQLEATVQELKILKNAQQEKISCHKENKFHLQHHISLEFLKLHQFLHGREKRLMNELQEEGKILLQEMEANLNKLQEKWQRAKETVIRIQSRLYQHSSIDFLTVRNLDLNTNTEVLCVLHSLEQKTGTLSLGALVCHELSLGQFKGPIQYNAWKEMKSILGPGLSLVTLDPKTAHPNLVLSEDLRCVRHVDTKQMLPDTPERFDSSVAVLGSEGFTSGKHYWEVEVENKTKWTLGVVKESINRKGNNTLSPRDGYWLIRLRNRNKFKALDIPARGLTLNTSLSRIGVYLDYEGGQVSFYDADKRSHIYTFMDTFTEKLYPYFCPCLNDSSENSEPLKIFFNM</sequence>
<dbReference type="STRING" id="38772.ENSGAGP00000002790"/>
<reference evidence="11" key="3">
    <citation type="submission" date="2025-09" db="UniProtKB">
        <authorList>
            <consortium name="Ensembl"/>
        </authorList>
    </citation>
    <scope>IDENTIFICATION</scope>
</reference>
<evidence type="ECO:0000256" key="8">
    <source>
        <dbReference type="SAM" id="Coils"/>
    </source>
</evidence>
<proteinExistence type="inferred from homology"/>
<dbReference type="Pfam" id="PF00622">
    <property type="entry name" value="SPRY"/>
    <property type="match status" value="1"/>
</dbReference>
<dbReference type="Proteomes" id="UP000291020">
    <property type="component" value="Unassembled WGS sequence"/>
</dbReference>
<dbReference type="InterPro" id="IPR003877">
    <property type="entry name" value="SPRY_dom"/>
</dbReference>
<dbReference type="Gene3D" id="3.30.40.10">
    <property type="entry name" value="Zinc/RING finger domain, C3HC4 (zinc finger)"/>
    <property type="match status" value="1"/>
</dbReference>
<dbReference type="Gene3D" id="2.60.120.920">
    <property type="match status" value="1"/>
</dbReference>
<evidence type="ECO:0000313" key="12">
    <source>
        <dbReference type="Proteomes" id="UP000291020"/>
    </source>
</evidence>
<dbReference type="SMART" id="SM00184">
    <property type="entry name" value="RING"/>
    <property type="match status" value="1"/>
</dbReference>
<evidence type="ECO:0000256" key="7">
    <source>
        <dbReference type="PROSITE-ProRule" id="PRU00175"/>
    </source>
</evidence>
<dbReference type="SMART" id="SM00449">
    <property type="entry name" value="SPRY"/>
    <property type="match status" value="1"/>
</dbReference>
<dbReference type="PRINTS" id="PR01407">
    <property type="entry name" value="BUTYPHLNCDUF"/>
</dbReference>
<evidence type="ECO:0000259" key="9">
    <source>
        <dbReference type="PROSITE" id="PS50089"/>
    </source>
</evidence>
<dbReference type="PANTHER" id="PTHR24103">
    <property type="entry name" value="E3 UBIQUITIN-PROTEIN LIGASE TRIM"/>
    <property type="match status" value="1"/>
</dbReference>
<evidence type="ECO:0000313" key="11">
    <source>
        <dbReference type="Ensembl" id="ENSGAGP00000002790.1"/>
    </source>
</evidence>
<feature type="coiled-coil region" evidence="8">
    <location>
        <begin position="230"/>
        <end position="268"/>
    </location>
</feature>
<dbReference type="InterPro" id="IPR018957">
    <property type="entry name" value="Znf_C3HC4_RING-type"/>
</dbReference>
<evidence type="ECO:0000256" key="6">
    <source>
        <dbReference type="ARBA" id="ARBA00022833"/>
    </source>
</evidence>
<dbReference type="InterPro" id="IPR043136">
    <property type="entry name" value="B30.2/SPRY_sf"/>
</dbReference>
<keyword evidence="6" id="KW-0862">Zinc</keyword>
<dbReference type="SMART" id="SM00589">
    <property type="entry name" value="PRY"/>
    <property type="match status" value="1"/>
</dbReference>
<evidence type="ECO:0000256" key="4">
    <source>
        <dbReference type="ARBA" id="ARBA00022723"/>
    </source>
</evidence>
<dbReference type="PROSITE" id="PS50089">
    <property type="entry name" value="ZF_RING_2"/>
    <property type="match status" value="1"/>
</dbReference>
<dbReference type="InterPro" id="IPR013320">
    <property type="entry name" value="ConA-like_dom_sf"/>
</dbReference>
<accession>A0A452GM80</accession>
<dbReference type="InterPro" id="IPR017907">
    <property type="entry name" value="Znf_RING_CS"/>
</dbReference>
<dbReference type="CDD" id="cd15818">
    <property type="entry name" value="SPRY_PRY_TRIM69"/>
    <property type="match status" value="1"/>
</dbReference>
<comment type="subcellular location">
    <subcellularLocation>
        <location evidence="1">Cytoplasm</location>
    </subcellularLocation>
</comment>
<dbReference type="InterPro" id="IPR006574">
    <property type="entry name" value="PRY"/>
</dbReference>
<dbReference type="InterPro" id="IPR001841">
    <property type="entry name" value="Znf_RING"/>
</dbReference>
<evidence type="ECO:0000259" key="10">
    <source>
        <dbReference type="PROSITE" id="PS50188"/>
    </source>
</evidence>
<feature type="coiled-coil region" evidence="8">
    <location>
        <begin position="169"/>
        <end position="203"/>
    </location>
</feature>
<dbReference type="Gene3D" id="3.30.160.60">
    <property type="entry name" value="Classic Zinc Finger"/>
    <property type="match status" value="1"/>
</dbReference>
<dbReference type="Ensembl" id="ENSGAGT00000003192.1">
    <property type="protein sequence ID" value="ENSGAGP00000002790.1"/>
    <property type="gene ID" value="ENSGAGG00000002229.1"/>
</dbReference>
<dbReference type="GO" id="GO:0008270">
    <property type="term" value="F:zinc ion binding"/>
    <property type="evidence" value="ECO:0007669"/>
    <property type="project" value="UniProtKB-KW"/>
</dbReference>
<dbReference type="GO" id="GO:0005737">
    <property type="term" value="C:cytoplasm"/>
    <property type="evidence" value="ECO:0007669"/>
    <property type="project" value="UniProtKB-SubCell"/>
</dbReference>
<dbReference type="PROSITE" id="PS50188">
    <property type="entry name" value="B302_SPRY"/>
    <property type="match status" value="1"/>
</dbReference>
<keyword evidence="5 7" id="KW-0863">Zinc-finger</keyword>
<feature type="domain" description="RING-type" evidence="9">
    <location>
        <begin position="50"/>
        <end position="90"/>
    </location>
</feature>
<evidence type="ECO:0000256" key="2">
    <source>
        <dbReference type="ARBA" id="ARBA00008518"/>
    </source>
</evidence>
<feature type="domain" description="B30.2/SPRY" evidence="10">
    <location>
        <begin position="322"/>
        <end position="518"/>
    </location>
</feature>
<dbReference type="AlphaFoldDB" id="A0A452GM80"/>
<dbReference type="InterPro" id="IPR050143">
    <property type="entry name" value="TRIM/RBCC"/>
</dbReference>
<dbReference type="SUPFAM" id="SSF49899">
    <property type="entry name" value="Concanavalin A-like lectins/glucanases"/>
    <property type="match status" value="1"/>
</dbReference>
<dbReference type="InterPro" id="IPR003879">
    <property type="entry name" value="Butyrophylin_SPRY"/>
</dbReference>
<keyword evidence="8" id="KW-0175">Coiled coil</keyword>
<evidence type="ECO:0000256" key="1">
    <source>
        <dbReference type="ARBA" id="ARBA00004496"/>
    </source>
</evidence>
<dbReference type="InterPro" id="IPR001870">
    <property type="entry name" value="B30.2/SPRY"/>
</dbReference>
<dbReference type="InterPro" id="IPR013083">
    <property type="entry name" value="Znf_RING/FYVE/PHD"/>
</dbReference>
<evidence type="ECO:0000256" key="5">
    <source>
        <dbReference type="ARBA" id="ARBA00022771"/>
    </source>
</evidence>
<dbReference type="SUPFAM" id="SSF57850">
    <property type="entry name" value="RING/U-box"/>
    <property type="match status" value="1"/>
</dbReference>
<reference evidence="11" key="2">
    <citation type="submission" date="2025-08" db="UniProtKB">
        <authorList>
            <consortium name="Ensembl"/>
        </authorList>
    </citation>
    <scope>IDENTIFICATION</scope>
</reference>
<organism evidence="11 12">
    <name type="scientific">Gopherus agassizii</name>
    <name type="common">Agassiz's desert tortoise</name>
    <dbReference type="NCBI Taxonomy" id="38772"/>
    <lineage>
        <taxon>Eukaryota</taxon>
        <taxon>Metazoa</taxon>
        <taxon>Chordata</taxon>
        <taxon>Craniata</taxon>
        <taxon>Vertebrata</taxon>
        <taxon>Euteleostomi</taxon>
        <taxon>Archelosauria</taxon>
        <taxon>Testudinata</taxon>
        <taxon>Testudines</taxon>
        <taxon>Cryptodira</taxon>
        <taxon>Durocryptodira</taxon>
        <taxon>Testudinoidea</taxon>
        <taxon>Testudinidae</taxon>
        <taxon>Gopherus</taxon>
    </lineage>
</organism>
<dbReference type="PROSITE" id="PS00518">
    <property type="entry name" value="ZF_RING_1"/>
    <property type="match status" value="1"/>
</dbReference>